<keyword evidence="9" id="KW-1185">Reference proteome</keyword>
<evidence type="ECO:0000256" key="3">
    <source>
        <dbReference type="ARBA" id="ARBA00029447"/>
    </source>
</evidence>
<keyword evidence="5" id="KW-0175">Coiled coil</keyword>
<evidence type="ECO:0000259" key="7">
    <source>
        <dbReference type="PROSITE" id="PS50111"/>
    </source>
</evidence>
<dbReference type="SMART" id="SM00283">
    <property type="entry name" value="MA"/>
    <property type="match status" value="1"/>
</dbReference>
<dbReference type="GO" id="GO:0006935">
    <property type="term" value="P:chemotaxis"/>
    <property type="evidence" value="ECO:0007669"/>
    <property type="project" value="UniProtKB-ARBA"/>
</dbReference>
<dbReference type="Gene3D" id="1.10.287.950">
    <property type="entry name" value="Methyl-accepting chemotaxis protein"/>
    <property type="match status" value="1"/>
</dbReference>
<dbReference type="GO" id="GO:0016020">
    <property type="term" value="C:membrane"/>
    <property type="evidence" value="ECO:0007669"/>
    <property type="project" value="UniProtKB-SubCell"/>
</dbReference>
<dbReference type="GO" id="GO:0007165">
    <property type="term" value="P:signal transduction"/>
    <property type="evidence" value="ECO:0007669"/>
    <property type="project" value="UniProtKB-KW"/>
</dbReference>
<dbReference type="PANTHER" id="PTHR32089">
    <property type="entry name" value="METHYL-ACCEPTING CHEMOTAXIS PROTEIN MCPB"/>
    <property type="match status" value="1"/>
</dbReference>
<dbReference type="AlphaFoldDB" id="A0A0Q2MK39"/>
<keyword evidence="6" id="KW-1133">Transmembrane helix</keyword>
<dbReference type="RefSeq" id="WP_055465046.1">
    <property type="nucleotide sequence ID" value="NZ_LKHS01000001.1"/>
</dbReference>
<proteinExistence type="inferred from homology"/>
<evidence type="ECO:0000256" key="5">
    <source>
        <dbReference type="SAM" id="Coils"/>
    </source>
</evidence>
<keyword evidence="6" id="KW-0812">Transmembrane</keyword>
<evidence type="ECO:0000256" key="2">
    <source>
        <dbReference type="ARBA" id="ARBA00023224"/>
    </source>
</evidence>
<comment type="subcellular location">
    <subcellularLocation>
        <location evidence="1">Membrane</location>
    </subcellularLocation>
</comment>
<keyword evidence="2 4" id="KW-0807">Transducer</keyword>
<name>A0A0Q2MK39_VIBFU</name>
<dbReference type="InterPro" id="IPR004089">
    <property type="entry name" value="MCPsignal_dom"/>
</dbReference>
<evidence type="ECO:0000313" key="9">
    <source>
        <dbReference type="Proteomes" id="UP000051221"/>
    </source>
</evidence>
<dbReference type="EMBL" id="LKHS01000001">
    <property type="protein sequence ID" value="KQH88002.1"/>
    <property type="molecule type" value="Genomic_DNA"/>
</dbReference>
<organism evidence="8 9">
    <name type="scientific">Vibrio furnissii</name>
    <dbReference type="NCBI Taxonomy" id="29494"/>
    <lineage>
        <taxon>Bacteria</taxon>
        <taxon>Pseudomonadati</taxon>
        <taxon>Pseudomonadota</taxon>
        <taxon>Gammaproteobacteria</taxon>
        <taxon>Vibrionales</taxon>
        <taxon>Vibrionaceae</taxon>
        <taxon>Vibrio</taxon>
    </lineage>
</organism>
<feature type="transmembrane region" description="Helical" evidence="6">
    <location>
        <begin position="12"/>
        <end position="44"/>
    </location>
</feature>
<feature type="coiled-coil region" evidence="5">
    <location>
        <begin position="303"/>
        <end position="330"/>
    </location>
</feature>
<dbReference type="CDD" id="cd11386">
    <property type="entry name" value="MCP_signal"/>
    <property type="match status" value="1"/>
</dbReference>
<accession>A0A0Q2MK39</accession>
<dbReference type="PANTHER" id="PTHR32089:SF120">
    <property type="entry name" value="METHYL-ACCEPTING CHEMOTAXIS PROTEIN TLPQ"/>
    <property type="match status" value="1"/>
</dbReference>
<dbReference type="Pfam" id="PF00015">
    <property type="entry name" value="MCPsignal"/>
    <property type="match status" value="1"/>
</dbReference>
<reference evidence="8 9" key="1">
    <citation type="submission" date="2015-08" db="EMBL/GenBank/DDBJ databases">
        <title>Antibacterial properties of a collection of Vibrionaceae strains.</title>
        <authorList>
            <person name="Giubergia S."/>
        </authorList>
    </citation>
    <scope>NUCLEOTIDE SEQUENCE [LARGE SCALE GENOMIC DNA]</scope>
    <source>
        <strain evidence="8 9">S0821</strain>
    </source>
</reference>
<comment type="caution">
    <text evidence="8">The sequence shown here is derived from an EMBL/GenBank/DDBJ whole genome shotgun (WGS) entry which is preliminary data.</text>
</comment>
<evidence type="ECO:0000313" key="8">
    <source>
        <dbReference type="EMBL" id="KQH88002.1"/>
    </source>
</evidence>
<feature type="domain" description="Methyl-accepting transducer" evidence="7">
    <location>
        <begin position="71"/>
        <end position="307"/>
    </location>
</feature>
<gene>
    <name evidence="8" type="ORF">AMR76_01560</name>
</gene>
<evidence type="ECO:0000256" key="4">
    <source>
        <dbReference type="PROSITE-ProRule" id="PRU00284"/>
    </source>
</evidence>
<dbReference type="Proteomes" id="UP000051221">
    <property type="component" value="Unassembled WGS sequence"/>
</dbReference>
<evidence type="ECO:0000256" key="6">
    <source>
        <dbReference type="SAM" id="Phobius"/>
    </source>
</evidence>
<comment type="similarity">
    <text evidence="3">Belongs to the methyl-accepting chemotaxis (MCP) protein family.</text>
</comment>
<sequence length="514" mass="55541">MLSAQQRIGLNLAACAILAVAGGAWLGIESAALILLTGVIMGLLQRVGHTTANADIAQTESEVIAPLIAAELNTNAVSAAKVSYAIDVVKTQTSRQVDSIQTIADTSNAITETLAVTATSVQSALGATQTMRDTSEAGRGELESAIAGMQQISAQTATSVTQIQTLDAQVHRIKTVAEVIENIAAQTNLLALNAAIEAARAGESGRGFAVVADEVRSLAERTSRSTEEVSGIVQQIFDETQEVTATITALSDKVEHGVTRVESVNQRLHSIAHQSQEVESQMSGISQDVIANERSLRQIAESIEHIQGELSDSDNELSDLQSEAEQLMQIAEHSNAVLVEHFEESIHRPFYDLAAGLAKAVGARFEADIASGKIAEQALFDRQHQPIANTSPAKYHTAFDQYCDAVLPELQEPVIQQRREMVYAIATDDHGYVPTHNNQFCQALTGDPKVDMARNRTKRIFGDRVGLRCGKHTQTMLLQTYKRDTGEVMHDISVPVMVNGRHWGGMRLGYYPPK</sequence>
<protein>
    <submittedName>
        <fullName evidence="8">Chemotaxis protein</fullName>
    </submittedName>
</protein>
<keyword evidence="6" id="KW-0472">Membrane</keyword>
<dbReference type="InParanoid" id="A0A0Q2MK39"/>
<dbReference type="PROSITE" id="PS50111">
    <property type="entry name" value="CHEMOTAXIS_TRANSDUC_2"/>
    <property type="match status" value="1"/>
</dbReference>
<evidence type="ECO:0000256" key="1">
    <source>
        <dbReference type="ARBA" id="ARBA00004370"/>
    </source>
</evidence>
<dbReference type="SUPFAM" id="SSF58104">
    <property type="entry name" value="Methyl-accepting chemotaxis protein (MCP) signaling domain"/>
    <property type="match status" value="1"/>
</dbReference>